<proteinExistence type="predicted"/>
<evidence type="ECO:0000313" key="3">
    <source>
        <dbReference type="Proteomes" id="UP000886523"/>
    </source>
</evidence>
<feature type="compositionally biased region" description="Polar residues" evidence="1">
    <location>
        <begin position="78"/>
        <end position="95"/>
    </location>
</feature>
<feature type="compositionally biased region" description="Polar residues" evidence="1">
    <location>
        <begin position="1"/>
        <end position="11"/>
    </location>
</feature>
<feature type="region of interest" description="Disordered" evidence="1">
    <location>
        <begin position="52"/>
        <end position="96"/>
    </location>
</feature>
<keyword evidence="3" id="KW-1185">Reference proteome</keyword>
<gene>
    <name evidence="2" type="ORF">BS47DRAFT_1368901</name>
</gene>
<sequence length="167" mass="18224">MPNEDATTSNDAPGITHPLWSSLPTQMNTHARTPVTLPIDTRTMWYRDEMNKPMNKQTNKPQHAQEAMEKMSRETESHTPTTAATDAQREQQLGSRAQGAQDVVGCSGGEVLVWVFIVEGSYHTPAPAGVWYLVLFQWWGLYGLMPSFSYGGLAGAGGLAGGVSQMI</sequence>
<dbReference type="EMBL" id="MU129241">
    <property type="protein sequence ID" value="KAF9504299.1"/>
    <property type="molecule type" value="Genomic_DNA"/>
</dbReference>
<protein>
    <submittedName>
        <fullName evidence="2">Uncharacterized protein</fullName>
    </submittedName>
</protein>
<feature type="compositionally biased region" description="Basic and acidic residues" evidence="1">
    <location>
        <begin position="66"/>
        <end position="77"/>
    </location>
</feature>
<comment type="caution">
    <text evidence="2">The sequence shown here is derived from an EMBL/GenBank/DDBJ whole genome shotgun (WGS) entry which is preliminary data.</text>
</comment>
<dbReference type="AlphaFoldDB" id="A0A9P6AFK8"/>
<accession>A0A9P6AFK8</accession>
<feature type="region of interest" description="Disordered" evidence="1">
    <location>
        <begin position="1"/>
        <end position="22"/>
    </location>
</feature>
<dbReference type="Proteomes" id="UP000886523">
    <property type="component" value="Unassembled WGS sequence"/>
</dbReference>
<evidence type="ECO:0000313" key="2">
    <source>
        <dbReference type="EMBL" id="KAF9504299.1"/>
    </source>
</evidence>
<evidence type="ECO:0000256" key="1">
    <source>
        <dbReference type="SAM" id="MobiDB-lite"/>
    </source>
</evidence>
<name>A0A9P6AFK8_9AGAM</name>
<reference evidence="2" key="1">
    <citation type="journal article" date="2020" name="Nat. Commun.">
        <title>Large-scale genome sequencing of mycorrhizal fungi provides insights into the early evolution of symbiotic traits.</title>
        <authorList>
            <person name="Miyauchi S."/>
            <person name="Kiss E."/>
            <person name="Kuo A."/>
            <person name="Drula E."/>
            <person name="Kohler A."/>
            <person name="Sanchez-Garcia M."/>
            <person name="Morin E."/>
            <person name="Andreopoulos B."/>
            <person name="Barry K.W."/>
            <person name="Bonito G."/>
            <person name="Buee M."/>
            <person name="Carver A."/>
            <person name="Chen C."/>
            <person name="Cichocki N."/>
            <person name="Clum A."/>
            <person name="Culley D."/>
            <person name="Crous P.W."/>
            <person name="Fauchery L."/>
            <person name="Girlanda M."/>
            <person name="Hayes R.D."/>
            <person name="Keri Z."/>
            <person name="LaButti K."/>
            <person name="Lipzen A."/>
            <person name="Lombard V."/>
            <person name="Magnuson J."/>
            <person name="Maillard F."/>
            <person name="Murat C."/>
            <person name="Nolan M."/>
            <person name="Ohm R.A."/>
            <person name="Pangilinan J."/>
            <person name="Pereira M.F."/>
            <person name="Perotto S."/>
            <person name="Peter M."/>
            <person name="Pfister S."/>
            <person name="Riley R."/>
            <person name="Sitrit Y."/>
            <person name="Stielow J.B."/>
            <person name="Szollosi G."/>
            <person name="Zifcakova L."/>
            <person name="Stursova M."/>
            <person name="Spatafora J.W."/>
            <person name="Tedersoo L."/>
            <person name="Vaario L.M."/>
            <person name="Yamada A."/>
            <person name="Yan M."/>
            <person name="Wang P."/>
            <person name="Xu J."/>
            <person name="Bruns T."/>
            <person name="Baldrian P."/>
            <person name="Vilgalys R."/>
            <person name="Dunand C."/>
            <person name="Henrissat B."/>
            <person name="Grigoriev I.V."/>
            <person name="Hibbett D."/>
            <person name="Nagy L.G."/>
            <person name="Martin F.M."/>
        </authorList>
    </citation>
    <scope>NUCLEOTIDE SEQUENCE</scope>
    <source>
        <strain evidence="2">UP504</strain>
    </source>
</reference>
<organism evidence="2 3">
    <name type="scientific">Hydnum rufescens UP504</name>
    <dbReference type="NCBI Taxonomy" id="1448309"/>
    <lineage>
        <taxon>Eukaryota</taxon>
        <taxon>Fungi</taxon>
        <taxon>Dikarya</taxon>
        <taxon>Basidiomycota</taxon>
        <taxon>Agaricomycotina</taxon>
        <taxon>Agaricomycetes</taxon>
        <taxon>Cantharellales</taxon>
        <taxon>Hydnaceae</taxon>
        <taxon>Hydnum</taxon>
    </lineage>
</organism>